<dbReference type="PROSITE" id="PS50162">
    <property type="entry name" value="RECA_2"/>
    <property type="match status" value="1"/>
</dbReference>
<dbReference type="InterPro" id="IPR027417">
    <property type="entry name" value="P-loop_NTPase"/>
</dbReference>
<protein>
    <submittedName>
        <fullName evidence="12">Chloroplast DNA recombination protein RecA</fullName>
    </submittedName>
</protein>
<keyword evidence="4 8" id="KW-0238">DNA-binding</keyword>
<evidence type="ECO:0000256" key="3">
    <source>
        <dbReference type="ARBA" id="ARBA00022840"/>
    </source>
</evidence>
<dbReference type="PRINTS" id="PR00142">
    <property type="entry name" value="RECA"/>
</dbReference>
<dbReference type="SUPFAM" id="SSF52540">
    <property type="entry name" value="P-loop containing nucleoside triphosphate hydrolases"/>
    <property type="match status" value="1"/>
</dbReference>
<dbReference type="STRING" id="1764295.A0A5B8MS32"/>
<dbReference type="SMART" id="SM00382">
    <property type="entry name" value="AAA"/>
    <property type="match status" value="1"/>
</dbReference>
<dbReference type="CDD" id="cd00983">
    <property type="entry name" value="RecA"/>
    <property type="match status" value="1"/>
</dbReference>
<evidence type="ECO:0000313" key="12">
    <source>
        <dbReference type="EMBL" id="QDZ22220.1"/>
    </source>
</evidence>
<evidence type="ECO:0000256" key="1">
    <source>
        <dbReference type="ARBA" id="ARBA00009391"/>
    </source>
</evidence>
<accession>A0A5B8MS32</accession>
<dbReference type="GO" id="GO:0006310">
    <property type="term" value="P:DNA recombination"/>
    <property type="evidence" value="ECO:0007669"/>
    <property type="project" value="UniProtKB-KW"/>
</dbReference>
<evidence type="ECO:0000313" key="13">
    <source>
        <dbReference type="Proteomes" id="UP000316726"/>
    </source>
</evidence>
<dbReference type="InterPro" id="IPR020587">
    <property type="entry name" value="RecA_monomer-monomer_interface"/>
</dbReference>
<dbReference type="GO" id="GO:0140664">
    <property type="term" value="F:ATP-dependent DNA damage sensor activity"/>
    <property type="evidence" value="ECO:0007669"/>
    <property type="project" value="InterPro"/>
</dbReference>
<evidence type="ECO:0000259" key="10">
    <source>
        <dbReference type="PROSITE" id="PS50162"/>
    </source>
</evidence>
<proteinExistence type="inferred from homology"/>
<dbReference type="Proteomes" id="UP000316726">
    <property type="component" value="Chromosome 7"/>
</dbReference>
<dbReference type="InterPro" id="IPR013765">
    <property type="entry name" value="DNA_recomb/repair_RecA"/>
</dbReference>
<dbReference type="PANTHER" id="PTHR45900:SF6">
    <property type="entry name" value="DNA REPAIR PROTEIN RECA HOMOLOG 3, MITOCHONDRIAL-RELATED"/>
    <property type="match status" value="1"/>
</dbReference>
<keyword evidence="3 7" id="KW-0067">ATP-binding</keyword>
<dbReference type="InterPro" id="IPR023400">
    <property type="entry name" value="RecA_C_sf"/>
</dbReference>
<organism evidence="12 13">
    <name type="scientific">Chloropicon primus</name>
    <dbReference type="NCBI Taxonomy" id="1764295"/>
    <lineage>
        <taxon>Eukaryota</taxon>
        <taxon>Viridiplantae</taxon>
        <taxon>Chlorophyta</taxon>
        <taxon>Chloropicophyceae</taxon>
        <taxon>Chloropicales</taxon>
        <taxon>Chloropicaceae</taxon>
        <taxon>Chloropicon</taxon>
    </lineage>
</organism>
<comment type="function">
    <text evidence="6">Involved in recombination ability and DNA strand transfer activity.</text>
</comment>
<keyword evidence="13" id="KW-1185">Reference proteome</keyword>
<dbReference type="Pfam" id="PF00154">
    <property type="entry name" value="RecA_N"/>
    <property type="match status" value="1"/>
</dbReference>
<dbReference type="InterPro" id="IPR020588">
    <property type="entry name" value="RecA_ATP-bd"/>
</dbReference>
<keyword evidence="5 8" id="KW-0233">DNA recombination</keyword>
<comment type="similarity">
    <text evidence="1 7">Belongs to the RecA family.</text>
</comment>
<evidence type="ECO:0000256" key="8">
    <source>
        <dbReference type="RuleBase" id="RU004527"/>
    </source>
</evidence>
<feature type="domain" description="RecA family profile 1" evidence="10">
    <location>
        <begin position="81"/>
        <end position="240"/>
    </location>
</feature>
<dbReference type="HAMAP" id="MF_00268">
    <property type="entry name" value="RecA"/>
    <property type="match status" value="1"/>
</dbReference>
<evidence type="ECO:0000259" key="11">
    <source>
        <dbReference type="PROSITE" id="PS50163"/>
    </source>
</evidence>
<keyword evidence="2 7" id="KW-0547">Nucleotide-binding</keyword>
<dbReference type="GO" id="GO:0006281">
    <property type="term" value="P:DNA repair"/>
    <property type="evidence" value="ECO:0007669"/>
    <property type="project" value="InterPro"/>
</dbReference>
<sequence>MLSRVGGLAFSGRLVRGGRAVASMPFLPSYSTKSETTTTTTTRSDDERSDEALEAALKNIDKVHGTGTVMKLGSASEQVRNCNVIPTGSLQLDSILGVGGLPRGRVCEIYGPEASGKTTLALHIIAEAQKRNGTCVFVDAEHALDREYADRIGVDTDNLLLSQPDTGEQALDIVDTFIRSSSVDVICVDSVAALVPKAELEGAMTEPHMALQARLMSKALRKISHSLSKSGTLLVFLNQVRQKINMGGFSYGITEYTSGGTALKYYSSVRMEIRKIGSIKRENEIIGHNVRVKVAKNKVAPPFKQVQLQLEFGKGLCPYSEVLDLGLHFGLLQQKGSWFAMDGENIGQGRESAKEFLRDTPQVYGELRESVRKLLFTK</sequence>
<feature type="region of interest" description="Disordered" evidence="9">
    <location>
        <begin position="29"/>
        <end position="49"/>
    </location>
</feature>
<evidence type="ECO:0000256" key="5">
    <source>
        <dbReference type="ARBA" id="ARBA00023172"/>
    </source>
</evidence>
<evidence type="ECO:0000256" key="6">
    <source>
        <dbReference type="ARBA" id="ARBA00056887"/>
    </source>
</evidence>
<dbReference type="OrthoDB" id="5957327at2759"/>
<evidence type="ECO:0000256" key="9">
    <source>
        <dbReference type="SAM" id="MobiDB-lite"/>
    </source>
</evidence>
<dbReference type="PROSITE" id="PS50163">
    <property type="entry name" value="RECA_3"/>
    <property type="match status" value="1"/>
</dbReference>
<evidence type="ECO:0000256" key="4">
    <source>
        <dbReference type="ARBA" id="ARBA00023125"/>
    </source>
</evidence>
<dbReference type="InterPro" id="IPR049428">
    <property type="entry name" value="RecA-like_N"/>
</dbReference>
<dbReference type="SUPFAM" id="SSF54752">
    <property type="entry name" value="RecA protein, C-terminal domain"/>
    <property type="match status" value="1"/>
</dbReference>
<dbReference type="NCBIfam" id="TIGR02012">
    <property type="entry name" value="tigrfam_recA"/>
    <property type="match status" value="1"/>
</dbReference>
<dbReference type="EMBL" id="CP031040">
    <property type="protein sequence ID" value="QDZ22220.1"/>
    <property type="molecule type" value="Genomic_DNA"/>
</dbReference>
<dbReference type="AlphaFoldDB" id="A0A5B8MS32"/>
<dbReference type="Gene3D" id="3.40.50.300">
    <property type="entry name" value="P-loop containing nucleotide triphosphate hydrolases"/>
    <property type="match status" value="1"/>
</dbReference>
<dbReference type="GO" id="GO:0003697">
    <property type="term" value="F:single-stranded DNA binding"/>
    <property type="evidence" value="ECO:0007669"/>
    <property type="project" value="InterPro"/>
</dbReference>
<name>A0A5B8MS32_9CHLO</name>
<keyword evidence="8" id="KW-0227">DNA damage</keyword>
<dbReference type="Pfam" id="PF21096">
    <property type="entry name" value="RecA_C"/>
    <property type="match status" value="1"/>
</dbReference>
<dbReference type="InterPro" id="IPR049261">
    <property type="entry name" value="RecA-like_C"/>
</dbReference>
<dbReference type="FunFam" id="3.40.50.300:FF:000087">
    <property type="entry name" value="Recombinase RecA"/>
    <property type="match status" value="1"/>
</dbReference>
<evidence type="ECO:0000256" key="2">
    <source>
        <dbReference type="ARBA" id="ARBA00022741"/>
    </source>
</evidence>
<dbReference type="InterPro" id="IPR003593">
    <property type="entry name" value="AAA+_ATPase"/>
</dbReference>
<feature type="domain" description="RecA family profile 2" evidence="11">
    <location>
        <begin position="248"/>
        <end position="321"/>
    </location>
</feature>
<dbReference type="PANTHER" id="PTHR45900">
    <property type="entry name" value="RECA"/>
    <property type="match status" value="1"/>
</dbReference>
<gene>
    <name evidence="12" type="ORF">A3770_07p47380</name>
</gene>
<evidence type="ECO:0000256" key="7">
    <source>
        <dbReference type="RuleBase" id="RU003422"/>
    </source>
</evidence>
<dbReference type="GO" id="GO:0005524">
    <property type="term" value="F:ATP binding"/>
    <property type="evidence" value="ECO:0007669"/>
    <property type="project" value="UniProtKB-KW"/>
</dbReference>
<reference evidence="12 13" key="1">
    <citation type="submission" date="2018-07" db="EMBL/GenBank/DDBJ databases">
        <title>The complete nuclear genome of the prasinophyte Chloropicon primus (CCMP1205).</title>
        <authorList>
            <person name="Pombert J.-F."/>
            <person name="Otis C."/>
            <person name="Turmel M."/>
            <person name="Lemieux C."/>
        </authorList>
    </citation>
    <scope>NUCLEOTIDE SEQUENCE [LARGE SCALE GENOMIC DNA]</scope>
    <source>
        <strain evidence="12 13">CCMP1205</strain>
    </source>
</reference>